<evidence type="ECO:0000256" key="1">
    <source>
        <dbReference type="SAM" id="SignalP"/>
    </source>
</evidence>
<sequence length="143" mass="14455">MSARRVRAASACLAVLTVALLSGCAGATNGVDEVEDTAAPSATATPEPTLEIAAVADPGHGWISVSGTVTGVAGQGTCTVTISHEGEEDRVRTSTALPSERGTTCGHLSVEVAASGLYEIRLEVTELTPDPLTAETSIEYTAA</sequence>
<accession>A0A7J5BNG8</accession>
<evidence type="ECO:0000313" key="2">
    <source>
        <dbReference type="EMBL" id="KAB1653104.1"/>
    </source>
</evidence>
<dbReference type="Proteomes" id="UP000467240">
    <property type="component" value="Unassembled WGS sequence"/>
</dbReference>
<reference evidence="2 3" key="1">
    <citation type="submission" date="2019-09" db="EMBL/GenBank/DDBJ databases">
        <title>Phylogeny of genus Pseudoclavibacter and closely related genus.</title>
        <authorList>
            <person name="Li Y."/>
        </authorList>
    </citation>
    <scope>NUCLEOTIDE SEQUENCE [LARGE SCALE GENOMIC DNA]</scope>
    <source>
        <strain evidence="2 3">DSM 23821</strain>
    </source>
</reference>
<organism evidence="2 3">
    <name type="scientific">Pseudoclavibacter chungangensis</name>
    <dbReference type="NCBI Taxonomy" id="587635"/>
    <lineage>
        <taxon>Bacteria</taxon>
        <taxon>Bacillati</taxon>
        <taxon>Actinomycetota</taxon>
        <taxon>Actinomycetes</taxon>
        <taxon>Micrococcales</taxon>
        <taxon>Microbacteriaceae</taxon>
        <taxon>Pseudoclavibacter</taxon>
    </lineage>
</organism>
<name>A0A7J5BNG8_9MICO</name>
<evidence type="ECO:0008006" key="4">
    <source>
        <dbReference type="Google" id="ProtNLM"/>
    </source>
</evidence>
<proteinExistence type="predicted"/>
<dbReference type="PROSITE" id="PS51257">
    <property type="entry name" value="PROKAR_LIPOPROTEIN"/>
    <property type="match status" value="1"/>
</dbReference>
<keyword evidence="3" id="KW-1185">Reference proteome</keyword>
<feature type="signal peptide" evidence="1">
    <location>
        <begin position="1"/>
        <end position="27"/>
    </location>
</feature>
<feature type="chain" id="PRO_5029581724" description="Secreted protein" evidence="1">
    <location>
        <begin position="28"/>
        <end position="143"/>
    </location>
</feature>
<dbReference type="RefSeq" id="WP_158041858.1">
    <property type="nucleotide sequence ID" value="NZ_JACCFV010000001.1"/>
</dbReference>
<dbReference type="AlphaFoldDB" id="A0A7J5BNG8"/>
<evidence type="ECO:0000313" key="3">
    <source>
        <dbReference type="Proteomes" id="UP000467240"/>
    </source>
</evidence>
<protein>
    <recommendedName>
        <fullName evidence="4">Secreted protein</fullName>
    </recommendedName>
</protein>
<gene>
    <name evidence="2" type="ORF">F8O01_15690</name>
</gene>
<keyword evidence="1" id="KW-0732">Signal</keyword>
<dbReference type="EMBL" id="WBJZ01000025">
    <property type="protein sequence ID" value="KAB1653104.1"/>
    <property type="molecule type" value="Genomic_DNA"/>
</dbReference>
<comment type="caution">
    <text evidence="2">The sequence shown here is derived from an EMBL/GenBank/DDBJ whole genome shotgun (WGS) entry which is preliminary data.</text>
</comment>